<dbReference type="GO" id="GO:0006508">
    <property type="term" value="P:proteolysis"/>
    <property type="evidence" value="ECO:0007669"/>
    <property type="project" value="InterPro"/>
</dbReference>
<dbReference type="Proteomes" id="UP000308528">
    <property type="component" value="Unassembled WGS sequence"/>
</dbReference>
<evidence type="ECO:0000259" key="1">
    <source>
        <dbReference type="Pfam" id="PF01364"/>
    </source>
</evidence>
<dbReference type="EMBL" id="SRSF01000011">
    <property type="protein sequence ID" value="THH35560.1"/>
    <property type="molecule type" value="Genomic_DNA"/>
</dbReference>
<keyword evidence="3" id="KW-1185">Reference proteome</keyword>
<dbReference type="GO" id="GO:0008234">
    <property type="term" value="F:cysteine-type peptidase activity"/>
    <property type="evidence" value="ECO:0007669"/>
    <property type="project" value="InterPro"/>
</dbReference>
<dbReference type="InterPro" id="IPR029030">
    <property type="entry name" value="Caspase-like_dom_sf"/>
</dbReference>
<protein>
    <recommendedName>
        <fullName evidence="1">Gingipain domain-containing protein</fullName>
    </recommendedName>
</protein>
<dbReference type="InterPro" id="IPR001769">
    <property type="entry name" value="Gingipain"/>
</dbReference>
<dbReference type="Gene3D" id="2.60.40.4070">
    <property type="match status" value="1"/>
</dbReference>
<name>A0A4S4NHI6_9BACT</name>
<proteinExistence type="predicted"/>
<organism evidence="2 3">
    <name type="scientific">Neolewinella litorea</name>
    <dbReference type="NCBI Taxonomy" id="2562452"/>
    <lineage>
        <taxon>Bacteria</taxon>
        <taxon>Pseudomonadati</taxon>
        <taxon>Bacteroidota</taxon>
        <taxon>Saprospiria</taxon>
        <taxon>Saprospirales</taxon>
        <taxon>Lewinellaceae</taxon>
        <taxon>Neolewinella</taxon>
    </lineage>
</organism>
<accession>A0A4S4NHI6</accession>
<dbReference type="Gene3D" id="3.40.50.1460">
    <property type="match status" value="1"/>
</dbReference>
<feature type="domain" description="Gingipain" evidence="1">
    <location>
        <begin position="412"/>
        <end position="769"/>
    </location>
</feature>
<dbReference type="SUPFAM" id="SSF52129">
    <property type="entry name" value="Caspase-like"/>
    <property type="match status" value="1"/>
</dbReference>
<evidence type="ECO:0000313" key="2">
    <source>
        <dbReference type="EMBL" id="THH35560.1"/>
    </source>
</evidence>
<gene>
    <name evidence="2" type="ORF">E4021_15835</name>
</gene>
<sequence>MPRRYGDVTFSVFPILPTGLMPDERPSMPRTFTLFLLLSLFFGDLMAQIPVGQDTLHGNEWYVPGQQYLRIEVARDGLYQIGPDALIAAGFPASESEGQRYRLYHRGEIVPLDISPSGLAFYGRQARGEMDSLLFPGGSSEQLNPRYGMYTDTAAYYLTTVESVDGADRYVPGDGSGGPVVTTIQRTAERLFTDVPSKYFQRSSGSTIQFSHYELAEGYGQRANNDLLSSNGTTSSTVDLALPGAVDGAAELTLRFGLAFGNDHRQRITVNGQTVDNFISEDWSVNELSYPFSLSGKQATLKIDGLAGDQDKANLAYVTVTYPAAATLDGIQLPFTLPAGDALTLAFTGNTSTARLYDLTNGRVYTPVTAGRFNLPAAATPRSFVLASAFLAPAGSVPLVLNDYLPPAATDYLIISSRRLAGPGLDALANYRRSGLGGAYRVHVAYVEDLYEAFGFGLRRHPQAIRNYLAAAMERAPNLQYLFLIGKGREYTSLRSADNLAAAWSTFFVPSFGLPASDNLLSAPLGSVLPRLSTGRLAAITPAEVALYARKLEDVERQITLANQTVEDLDWMKQALFLGGGQSAGEQASIRYNLGTMEQIFETSKFGGNVNSVFRTSSEPIEDARTETIFDRINAGTSIITFYGHSSSEGFDFNIDNPDNYENVGKYPFMMSLGCYSGDAFTSNRSISERFIFLPDGGAITFAASKGLGYISALGTYGRSVFQHLGNDQYGEGIGDVLRAAIADYAGTNNFTLGILLEQFSLSGDPAFRFHPRPGPDLVIDPASVKFEPTVIPAQDSSFSVSLRVMNLGTRPDNLPDSVTLRFRQELPGGTLVDLGLRTVEVPYYENPLTISLPNTGFDAVGLNRLHITVDAGDTITELPAPAAEVNNNVVIGGRPGAPFTVVANTAKTAYPPDFAVIGPGQSLVAGSSDPLAPERKYRIQMARESDFRTTVVDDEITAPGGVIRYTPSLTYTDSATYYWRISPDSSQTLGAGYLWSESSFTYLADQAPEQVGFAVADPGQFIEGTIENIELDPRSADWNYTRTVNDIEIFNGVYESREMPRLVWNGTRFNSPHPWKIRTGIQVMVVDSINNSIWYRAGDGSYNTPTGTATPWSFDTRTAAGRHGLIRFLEEFVQDGQYVFVYSVQRGTDLEYHNEDWLTDSTEVGRTIYGMLEEEGAEQIRLLESLGSVPYTFGYQKGFGPLAEAVATSQDAQTYVLIPIQENWQRGNYTAPPIGPALEWTDLTIKFSDAAIGPADSSYFQLIGQTPTGERRVLQEYPLDIRSQRTFTVDLRAYDAREYPYILPAFQLYDETERTVATIEKIFANYRRPGDVAVSPAVAYSVPERLDQGQVGNLEIGYENVSPIPMDSLLVELTVVDESNEVTTLRKRQPPLAGNGSGKAVFTLPTQDIASRLRVQLRLNPERDQPEDVLFNNLLTTDLGVEVDYVAPDLKVYYDGRIIRDGELVSAKPEILIQLRDENEFRRLDDSSAYTIQLTGPDGNKETIRLSDERVEFVPAPADGANLAEVYFRPELLQDGVYSLVVQASDRARNRAGALEYQQTFEVINQQLITNVLTYPNPFTTQTRFVYTLTGSTPPEVFRIQIMTVSGRVVRDIDLLAHENVTVGTHRTDFTWDGTDEYGDLLANGVYLYRVITSDGNGDSLEAYDNGTDQFFANGLGKVVILR</sequence>
<reference evidence="2 3" key="1">
    <citation type="submission" date="2019-04" db="EMBL/GenBank/DDBJ databases">
        <title>Lewinella litorea sp. nov., isolated from a marine sand.</title>
        <authorList>
            <person name="Yoon J.-H."/>
        </authorList>
    </citation>
    <scope>NUCLEOTIDE SEQUENCE [LARGE SCALE GENOMIC DNA]</scope>
    <source>
        <strain evidence="2 3">HSMS-39</strain>
    </source>
</reference>
<dbReference type="Pfam" id="PF01364">
    <property type="entry name" value="Peptidase_C25"/>
    <property type="match status" value="1"/>
</dbReference>
<dbReference type="OrthoDB" id="9757650at2"/>
<comment type="caution">
    <text evidence="2">The sequence shown here is derived from an EMBL/GenBank/DDBJ whole genome shotgun (WGS) entry which is preliminary data.</text>
</comment>
<evidence type="ECO:0000313" key="3">
    <source>
        <dbReference type="Proteomes" id="UP000308528"/>
    </source>
</evidence>